<evidence type="ECO:0000313" key="1">
    <source>
        <dbReference type="EMBL" id="MES1917972.1"/>
    </source>
</evidence>
<dbReference type="EMBL" id="JBDODL010000001">
    <property type="protein sequence ID" value="MES1917972.1"/>
    <property type="molecule type" value="Genomic_DNA"/>
</dbReference>
<gene>
    <name evidence="1" type="ORF">MHBO_000009</name>
</gene>
<reference evidence="1 2" key="1">
    <citation type="journal article" date="2024" name="BMC Biol.">
        <title>Comparative genomics of Ascetosporea gives new insight into the evolutionary basis for animal parasitism in Rhizaria.</title>
        <authorList>
            <person name="Hiltunen Thoren M."/>
            <person name="Onut-Brannstrom I."/>
            <person name="Alfjorden A."/>
            <person name="Peckova H."/>
            <person name="Swords F."/>
            <person name="Hooper C."/>
            <person name="Holzer A.S."/>
            <person name="Bass D."/>
            <person name="Burki F."/>
        </authorList>
    </citation>
    <scope>NUCLEOTIDE SEQUENCE [LARGE SCALE GENOMIC DNA]</scope>
    <source>
        <strain evidence="1">20-A016</strain>
    </source>
</reference>
<evidence type="ECO:0000313" key="2">
    <source>
        <dbReference type="Proteomes" id="UP001439008"/>
    </source>
</evidence>
<accession>A0ABV2AE53</accession>
<proteinExistence type="predicted"/>
<sequence>MNEGTFDRIYMASKTRTRIVKTEFDEINRFASKYFTICTNLTKKIKKQYRKKNMNTLFKLLHDFLYNGGELSSIKDEINFIKNIFMAEYNKTPISDIQIQISSSEDESFEYVDEFESFTVPEKSYDSSDEKYQNEKDTVEKAKREKFVRDNIPILVKNKDKYDRMRKKITKIIRGKKFDDVIDLAKEFEELETLFNGPPEFTLIKFSEVSIFFNVSNCVLKSVNHGRCYYCPKIYGFDPYNYQFLKNEMAKFTEYIFKNKIKFFETHKPTEEQHKNIVKDLIAFLQSNLTKLSYDDFYVELDENRSPSKLVSEVDLETINYVHRVLELVENNDLSLFIKEYAFNTKKKIADIVLSDLIKSTEFYSKEKEYFSEAFMKELKNCFWRLSACMECIRATEASKSFLMLHDNLYLDKCKRTNIRKLNDFLLYLSGKQFYHLGTFVCTENCEICNELNTISFNNYSSKSL</sequence>
<organism evidence="1 2">
    <name type="scientific">Bonamia ostreae</name>
    <dbReference type="NCBI Taxonomy" id="126728"/>
    <lineage>
        <taxon>Eukaryota</taxon>
        <taxon>Sar</taxon>
        <taxon>Rhizaria</taxon>
        <taxon>Endomyxa</taxon>
        <taxon>Ascetosporea</taxon>
        <taxon>Haplosporida</taxon>
        <taxon>Bonamia</taxon>
    </lineage>
</organism>
<dbReference type="Proteomes" id="UP001439008">
    <property type="component" value="Unassembled WGS sequence"/>
</dbReference>
<name>A0ABV2AE53_9EUKA</name>
<keyword evidence="2" id="KW-1185">Reference proteome</keyword>
<protein>
    <submittedName>
        <fullName evidence="1">Uncharacterized protein</fullName>
    </submittedName>
</protein>
<comment type="caution">
    <text evidence="1">The sequence shown here is derived from an EMBL/GenBank/DDBJ whole genome shotgun (WGS) entry which is preliminary data.</text>
</comment>